<gene>
    <name evidence="4" type="ORF">GUITHDRAFT_115740</name>
</gene>
<dbReference type="Gene3D" id="2.60.40.10">
    <property type="entry name" value="Immunoglobulins"/>
    <property type="match status" value="1"/>
</dbReference>
<dbReference type="EnsemblProtists" id="EKX38196">
    <property type="protein sequence ID" value="EKX38196"/>
    <property type="gene ID" value="GUITHDRAFT_115740"/>
</dbReference>
<sequence>MINRTWFIACVLLCISMISYTDAQWSNPIKSVISGVGTYFARQLPKTLTGPFGPDPTHPNLRFWFTPDTFEQDNVADNTPVETWRNVAQLGVINGVQTLYGDPEQPERLMQTTSSQKPLYKRGVLNGHGVVRFARSNTDGSTGQRLVMYQNSSATDKGFMMNPFANSFTMMMVVKTNQNVGDTGEMGIFSAGETENGATGEKGLHVFKTCSTCTQNGGSPPKCFQGKYASLSTLNALYGQSTEILTGSEAAMKNLCVLNSKQLLSEVNHVNRILTVRVTNSNSQATLEVFIDGLHASTQPPIQISQVTPPTIVQFMLGVKAFNNDTNLQYMSGDIAEVLVYNTSLTNLEADRIVSNSMTELTMETAITGVASGDAVIIANAHKVKLAGATNIYGIKAADEDDYYSYKRGMNIFFPTGRCEGKAARILSYNATSRCATIGGDLEVGDYDLQSVATLKDQWGFCSGTNCQDSEQNHKWLHNRNADHCLIINGNRTACVPEPGQRYLIARDYKYQNVRTSGYYYGANYISGGAFQEGPASGGSFVRIRGAYLFPNDMHIDGVASVTNVQLMNGKDAITNLKYLQVKIGGNVADACTLYNFPRGNDPAGTRSLTVYDYSAVDELPEIRCKVPSGVGNGNDLEVSWHGVAVTISNWFKYSKPIVRRVSPVSVSYSGGDKITIYGNNFGPQAAWATGSSHPGRIELYNRGYQSCSKVEYISDSELRCIVPALRPVNLNFDKSTRTLNVKVVVNVGNQASALDTAPALTYQKVPTYYSCAIAANDVCMSCCRGACMLDAIADSPTSSISSSCDTTCYRFCGILSSSRRLLEVLRQIMETRNSTRR</sequence>
<dbReference type="KEGG" id="gtt:GUITHDRAFT_115740"/>
<dbReference type="SUPFAM" id="SSF49899">
    <property type="entry name" value="Concanavalin A-like lectins/glucanases"/>
    <property type="match status" value="1"/>
</dbReference>
<dbReference type="AlphaFoldDB" id="L1IPH8"/>
<keyword evidence="1" id="KW-0325">Glycoprotein</keyword>
<dbReference type="HOGENOM" id="CLU_339344_0_0_1"/>
<evidence type="ECO:0000313" key="4">
    <source>
        <dbReference type="EMBL" id="EKX38196.1"/>
    </source>
</evidence>
<reference evidence="6" key="2">
    <citation type="submission" date="2012-11" db="EMBL/GenBank/DDBJ databases">
        <authorList>
            <person name="Kuo A."/>
            <person name="Curtis B.A."/>
            <person name="Tanifuji G."/>
            <person name="Burki F."/>
            <person name="Gruber A."/>
            <person name="Irimia M."/>
            <person name="Maruyama S."/>
            <person name="Arias M.C."/>
            <person name="Ball S.G."/>
            <person name="Gile G.H."/>
            <person name="Hirakawa Y."/>
            <person name="Hopkins J.F."/>
            <person name="Rensing S.A."/>
            <person name="Schmutz J."/>
            <person name="Symeonidi A."/>
            <person name="Elias M."/>
            <person name="Eveleigh R.J."/>
            <person name="Herman E.K."/>
            <person name="Klute M.J."/>
            <person name="Nakayama T."/>
            <person name="Obornik M."/>
            <person name="Reyes-Prieto A."/>
            <person name="Armbrust E.V."/>
            <person name="Aves S.J."/>
            <person name="Beiko R.G."/>
            <person name="Coutinho P."/>
            <person name="Dacks J.B."/>
            <person name="Durnford D.G."/>
            <person name="Fast N.M."/>
            <person name="Green B.R."/>
            <person name="Grisdale C."/>
            <person name="Hempe F."/>
            <person name="Henrissat B."/>
            <person name="Hoppner M.P."/>
            <person name="Ishida K.-I."/>
            <person name="Kim E."/>
            <person name="Koreny L."/>
            <person name="Kroth P.G."/>
            <person name="Liu Y."/>
            <person name="Malik S.-B."/>
            <person name="Maier U.G."/>
            <person name="McRose D."/>
            <person name="Mock T."/>
            <person name="Neilson J.A."/>
            <person name="Onodera N.T."/>
            <person name="Poole A.M."/>
            <person name="Pritham E.J."/>
            <person name="Richards T.A."/>
            <person name="Rocap G."/>
            <person name="Roy S.W."/>
            <person name="Sarai C."/>
            <person name="Schaack S."/>
            <person name="Shirato S."/>
            <person name="Slamovits C.H."/>
            <person name="Spencer D.F."/>
            <person name="Suzuki S."/>
            <person name="Worden A.Z."/>
            <person name="Zauner S."/>
            <person name="Barry K."/>
            <person name="Bell C."/>
            <person name="Bharti A.K."/>
            <person name="Crow J.A."/>
            <person name="Grimwood J."/>
            <person name="Kramer R."/>
            <person name="Lindquist E."/>
            <person name="Lucas S."/>
            <person name="Salamov A."/>
            <person name="McFadden G.I."/>
            <person name="Lane C.E."/>
            <person name="Keeling P.J."/>
            <person name="Gray M.W."/>
            <person name="Grigoriev I.V."/>
            <person name="Archibald J.M."/>
        </authorList>
    </citation>
    <scope>NUCLEOTIDE SEQUENCE</scope>
    <source>
        <strain evidence="6">CCMP2712</strain>
    </source>
</reference>
<dbReference type="SUPFAM" id="SSF81296">
    <property type="entry name" value="E set domains"/>
    <property type="match status" value="1"/>
</dbReference>
<keyword evidence="2" id="KW-0732">Signal</keyword>
<evidence type="ECO:0000313" key="5">
    <source>
        <dbReference type="EnsemblProtists" id="EKX38196"/>
    </source>
</evidence>
<feature type="signal peptide" evidence="2">
    <location>
        <begin position="1"/>
        <end position="23"/>
    </location>
</feature>
<protein>
    <recommendedName>
        <fullName evidence="3">IPT/TIG domain-containing protein</fullName>
    </recommendedName>
</protein>
<name>L1IPH8_GUITC</name>
<dbReference type="InterPro" id="IPR002909">
    <property type="entry name" value="IPT_dom"/>
</dbReference>
<dbReference type="InterPro" id="IPR013320">
    <property type="entry name" value="ConA-like_dom_sf"/>
</dbReference>
<organism evidence="4">
    <name type="scientific">Guillardia theta (strain CCMP2712)</name>
    <name type="common">Cryptophyte</name>
    <dbReference type="NCBI Taxonomy" id="905079"/>
    <lineage>
        <taxon>Eukaryota</taxon>
        <taxon>Cryptophyceae</taxon>
        <taxon>Pyrenomonadales</taxon>
        <taxon>Geminigeraceae</taxon>
        <taxon>Guillardia</taxon>
    </lineage>
</organism>
<evidence type="ECO:0000256" key="2">
    <source>
        <dbReference type="SAM" id="SignalP"/>
    </source>
</evidence>
<dbReference type="Pfam" id="PF01833">
    <property type="entry name" value="TIG"/>
    <property type="match status" value="1"/>
</dbReference>
<dbReference type="EMBL" id="JH993051">
    <property type="protein sequence ID" value="EKX38196.1"/>
    <property type="molecule type" value="Genomic_DNA"/>
</dbReference>
<evidence type="ECO:0000313" key="6">
    <source>
        <dbReference type="Proteomes" id="UP000011087"/>
    </source>
</evidence>
<reference evidence="4 6" key="1">
    <citation type="journal article" date="2012" name="Nature">
        <title>Algal genomes reveal evolutionary mosaicism and the fate of nucleomorphs.</title>
        <authorList>
            <consortium name="DOE Joint Genome Institute"/>
            <person name="Curtis B.A."/>
            <person name="Tanifuji G."/>
            <person name="Burki F."/>
            <person name="Gruber A."/>
            <person name="Irimia M."/>
            <person name="Maruyama S."/>
            <person name="Arias M.C."/>
            <person name="Ball S.G."/>
            <person name="Gile G.H."/>
            <person name="Hirakawa Y."/>
            <person name="Hopkins J.F."/>
            <person name="Kuo A."/>
            <person name="Rensing S.A."/>
            <person name="Schmutz J."/>
            <person name="Symeonidi A."/>
            <person name="Elias M."/>
            <person name="Eveleigh R.J."/>
            <person name="Herman E.K."/>
            <person name="Klute M.J."/>
            <person name="Nakayama T."/>
            <person name="Obornik M."/>
            <person name="Reyes-Prieto A."/>
            <person name="Armbrust E.V."/>
            <person name="Aves S.J."/>
            <person name="Beiko R.G."/>
            <person name="Coutinho P."/>
            <person name="Dacks J.B."/>
            <person name="Durnford D.G."/>
            <person name="Fast N.M."/>
            <person name="Green B.R."/>
            <person name="Grisdale C.J."/>
            <person name="Hempel F."/>
            <person name="Henrissat B."/>
            <person name="Hoppner M.P."/>
            <person name="Ishida K."/>
            <person name="Kim E."/>
            <person name="Koreny L."/>
            <person name="Kroth P.G."/>
            <person name="Liu Y."/>
            <person name="Malik S.B."/>
            <person name="Maier U.G."/>
            <person name="McRose D."/>
            <person name="Mock T."/>
            <person name="Neilson J.A."/>
            <person name="Onodera N.T."/>
            <person name="Poole A.M."/>
            <person name="Pritham E.J."/>
            <person name="Richards T.A."/>
            <person name="Rocap G."/>
            <person name="Roy S.W."/>
            <person name="Sarai C."/>
            <person name="Schaack S."/>
            <person name="Shirato S."/>
            <person name="Slamovits C.H."/>
            <person name="Spencer D.F."/>
            <person name="Suzuki S."/>
            <person name="Worden A.Z."/>
            <person name="Zauner S."/>
            <person name="Barry K."/>
            <person name="Bell C."/>
            <person name="Bharti A.K."/>
            <person name="Crow J.A."/>
            <person name="Grimwood J."/>
            <person name="Kramer R."/>
            <person name="Lindquist E."/>
            <person name="Lucas S."/>
            <person name="Salamov A."/>
            <person name="McFadden G.I."/>
            <person name="Lane C.E."/>
            <person name="Keeling P.J."/>
            <person name="Gray M.W."/>
            <person name="Grigoriev I.V."/>
            <person name="Archibald J.M."/>
        </authorList>
    </citation>
    <scope>NUCLEOTIDE SEQUENCE</scope>
    <source>
        <strain evidence="4 6">CCMP2712</strain>
    </source>
</reference>
<feature type="chain" id="PRO_5008770265" description="IPT/TIG domain-containing protein" evidence="2">
    <location>
        <begin position="24"/>
        <end position="838"/>
    </location>
</feature>
<evidence type="ECO:0000259" key="3">
    <source>
        <dbReference type="Pfam" id="PF01833"/>
    </source>
</evidence>
<dbReference type="InterPro" id="IPR052014">
    <property type="entry name" value="Dictyostelium_Tiger"/>
</dbReference>
<keyword evidence="6" id="KW-1185">Reference proteome</keyword>
<evidence type="ECO:0000256" key="1">
    <source>
        <dbReference type="ARBA" id="ARBA00023180"/>
    </source>
</evidence>
<reference evidence="5" key="3">
    <citation type="submission" date="2016-03" db="UniProtKB">
        <authorList>
            <consortium name="EnsemblProtists"/>
        </authorList>
    </citation>
    <scope>IDENTIFICATION</scope>
</reference>
<dbReference type="PaxDb" id="55529-EKX38196"/>
<dbReference type="OrthoDB" id="10665929at2759"/>
<dbReference type="InterPro" id="IPR014756">
    <property type="entry name" value="Ig_E-set"/>
</dbReference>
<dbReference type="RefSeq" id="XP_005825176.1">
    <property type="nucleotide sequence ID" value="XM_005825119.1"/>
</dbReference>
<accession>L1IPH8</accession>
<dbReference type="InterPro" id="IPR013783">
    <property type="entry name" value="Ig-like_fold"/>
</dbReference>
<dbReference type="CDD" id="cd00102">
    <property type="entry name" value="IPT"/>
    <property type="match status" value="1"/>
</dbReference>
<feature type="domain" description="IPT/TIG" evidence="3">
    <location>
        <begin position="657"/>
        <end position="752"/>
    </location>
</feature>
<proteinExistence type="predicted"/>
<dbReference type="PANTHER" id="PTHR31341">
    <property type="entry name" value="IPT/TIG DOMAIN-CONTAINING PROTEIN-RELATED-RELATED"/>
    <property type="match status" value="1"/>
</dbReference>
<dbReference type="Gene3D" id="2.60.120.200">
    <property type="match status" value="1"/>
</dbReference>
<dbReference type="GeneID" id="17294921"/>
<dbReference type="Proteomes" id="UP000011087">
    <property type="component" value="Unassembled WGS sequence"/>
</dbReference>